<feature type="domain" description="N-acetyltransferase" evidence="2">
    <location>
        <begin position="137"/>
        <end position="278"/>
    </location>
</feature>
<evidence type="ECO:0000256" key="1">
    <source>
        <dbReference type="SAM" id="MobiDB-lite"/>
    </source>
</evidence>
<keyword evidence="4" id="KW-1185">Reference proteome</keyword>
<dbReference type="InterPro" id="IPR016181">
    <property type="entry name" value="Acyl_CoA_acyltransferase"/>
</dbReference>
<name>A0ABN1PH12_9PSEU</name>
<accession>A0ABN1PH12</accession>
<comment type="caution">
    <text evidence="3">The sequence shown here is derived from an EMBL/GenBank/DDBJ whole genome shotgun (WGS) entry which is preliminary data.</text>
</comment>
<organism evidence="3 4">
    <name type="scientific">Pseudonocardia zijingensis</name>
    <dbReference type="NCBI Taxonomy" id="153376"/>
    <lineage>
        <taxon>Bacteria</taxon>
        <taxon>Bacillati</taxon>
        <taxon>Actinomycetota</taxon>
        <taxon>Actinomycetes</taxon>
        <taxon>Pseudonocardiales</taxon>
        <taxon>Pseudonocardiaceae</taxon>
        <taxon>Pseudonocardia</taxon>
    </lineage>
</organism>
<reference evidence="3 4" key="1">
    <citation type="journal article" date="2019" name="Int. J. Syst. Evol. Microbiol.">
        <title>The Global Catalogue of Microorganisms (GCM) 10K type strain sequencing project: providing services to taxonomists for standard genome sequencing and annotation.</title>
        <authorList>
            <consortium name="The Broad Institute Genomics Platform"/>
            <consortium name="The Broad Institute Genome Sequencing Center for Infectious Disease"/>
            <person name="Wu L."/>
            <person name="Ma J."/>
        </authorList>
    </citation>
    <scope>NUCLEOTIDE SEQUENCE [LARGE SCALE GENOMIC DNA]</scope>
    <source>
        <strain evidence="3 4">JCM 11117</strain>
    </source>
</reference>
<dbReference type="Proteomes" id="UP001499967">
    <property type="component" value="Unassembled WGS sequence"/>
</dbReference>
<dbReference type="RefSeq" id="WP_343940189.1">
    <property type="nucleotide sequence ID" value="NZ_BAAAHP010000038.1"/>
</dbReference>
<gene>
    <name evidence="3" type="ORF">GCM10009559_14080</name>
</gene>
<feature type="region of interest" description="Disordered" evidence="1">
    <location>
        <begin position="122"/>
        <end position="141"/>
    </location>
</feature>
<dbReference type="Pfam" id="PF00583">
    <property type="entry name" value="Acetyltransf_1"/>
    <property type="match status" value="1"/>
</dbReference>
<evidence type="ECO:0000259" key="2">
    <source>
        <dbReference type="PROSITE" id="PS51186"/>
    </source>
</evidence>
<dbReference type="InterPro" id="IPR000182">
    <property type="entry name" value="GNAT_dom"/>
</dbReference>
<proteinExistence type="predicted"/>
<dbReference type="EMBL" id="BAAAHP010000038">
    <property type="protein sequence ID" value="GAA0927961.1"/>
    <property type="molecule type" value="Genomic_DNA"/>
</dbReference>
<evidence type="ECO:0000313" key="3">
    <source>
        <dbReference type="EMBL" id="GAA0927961.1"/>
    </source>
</evidence>
<dbReference type="Gene3D" id="3.40.630.30">
    <property type="match status" value="1"/>
</dbReference>
<sequence length="278" mass="29313">MQIPVSVAEQVEAEANWEYVATAAEPIRAELGIASARIGGGTVVSMSAAPPNMFIRALGFGVDEPITRDLVAEICDFYRAHGAPKATLQLAPSVLPPDWADIRAATGLVPGGAWFKLARELKPDDGPDEAPAPADGMRVDPVTPADAEEWATAYGEAFSRPPGAFAQLPAAGVGRPGWQSFALRHEDEVVGGGSVFVRGTAAHLFGAAVLPAHRNKGGQSAVLAARIAVARAAGCRWVVAETYVPDPGKHNPSLANMRRAGLEVLYQRRNWIWEPAAA</sequence>
<protein>
    <recommendedName>
        <fullName evidence="2">N-acetyltransferase domain-containing protein</fullName>
    </recommendedName>
</protein>
<evidence type="ECO:0000313" key="4">
    <source>
        <dbReference type="Proteomes" id="UP001499967"/>
    </source>
</evidence>
<dbReference type="SUPFAM" id="SSF55729">
    <property type="entry name" value="Acyl-CoA N-acyltransferases (Nat)"/>
    <property type="match status" value="1"/>
</dbReference>
<dbReference type="PROSITE" id="PS51186">
    <property type="entry name" value="GNAT"/>
    <property type="match status" value="1"/>
</dbReference>